<feature type="domain" description="Major facilitator superfamily (MFS) profile" evidence="4">
    <location>
        <begin position="198"/>
        <end position="432"/>
    </location>
</feature>
<dbReference type="PROSITE" id="PS50850">
    <property type="entry name" value="MFS"/>
    <property type="match status" value="1"/>
</dbReference>
<keyword evidence="6" id="KW-1185">Reference proteome</keyword>
<evidence type="ECO:0000259" key="4">
    <source>
        <dbReference type="PROSITE" id="PS50850"/>
    </source>
</evidence>
<accession>A0AA39X4B7</accession>
<dbReference type="Pfam" id="PF07690">
    <property type="entry name" value="MFS_1"/>
    <property type="match status" value="1"/>
</dbReference>
<feature type="transmembrane region" description="Helical" evidence="3">
    <location>
        <begin position="103"/>
        <end position="123"/>
    </location>
</feature>
<feature type="transmembrane region" description="Helical" evidence="3">
    <location>
        <begin position="166"/>
        <end position="186"/>
    </location>
</feature>
<reference evidence="5" key="1">
    <citation type="submission" date="2023-06" db="EMBL/GenBank/DDBJ databases">
        <title>Genome-scale phylogeny and comparative genomics of the fungal order Sordariales.</title>
        <authorList>
            <consortium name="Lawrence Berkeley National Laboratory"/>
            <person name="Hensen N."/>
            <person name="Bonometti L."/>
            <person name="Westerberg I."/>
            <person name="Brannstrom I.O."/>
            <person name="Guillou S."/>
            <person name="Cros-Aarteil S."/>
            <person name="Calhoun S."/>
            <person name="Haridas S."/>
            <person name="Kuo A."/>
            <person name="Mondo S."/>
            <person name="Pangilinan J."/>
            <person name="Riley R."/>
            <person name="Labutti K."/>
            <person name="Andreopoulos B."/>
            <person name="Lipzen A."/>
            <person name="Chen C."/>
            <person name="Yanf M."/>
            <person name="Daum C."/>
            <person name="Ng V."/>
            <person name="Clum A."/>
            <person name="Steindorff A."/>
            <person name="Ohm R."/>
            <person name="Martin F."/>
            <person name="Silar P."/>
            <person name="Natvig D."/>
            <person name="Lalanne C."/>
            <person name="Gautier V."/>
            <person name="Ament-Velasquez S.L."/>
            <person name="Kruys A."/>
            <person name="Hutchinson M.I."/>
            <person name="Powell A.J."/>
            <person name="Barry K."/>
            <person name="Miller A.N."/>
            <person name="Grigoriev I.V."/>
            <person name="Debuchy R."/>
            <person name="Gladieux P."/>
            <person name="Thoren M.H."/>
            <person name="Johannesson H."/>
        </authorList>
    </citation>
    <scope>NUCLEOTIDE SEQUENCE</scope>
    <source>
        <strain evidence="5">CBS 606.72</strain>
    </source>
</reference>
<dbReference type="InterPro" id="IPR036259">
    <property type="entry name" value="MFS_trans_sf"/>
</dbReference>
<dbReference type="InterPro" id="IPR050327">
    <property type="entry name" value="Proton-linked_MCT"/>
</dbReference>
<dbReference type="Proteomes" id="UP001175000">
    <property type="component" value="Unassembled WGS sequence"/>
</dbReference>
<comment type="similarity">
    <text evidence="2">Belongs to the major facilitator superfamily. Monocarboxylate porter (TC 2.A.1.13) family.</text>
</comment>
<feature type="transmembrane region" description="Helical" evidence="3">
    <location>
        <begin position="231"/>
        <end position="254"/>
    </location>
</feature>
<dbReference type="InterPro" id="IPR020846">
    <property type="entry name" value="MFS_dom"/>
</dbReference>
<feature type="transmembrane region" description="Helical" evidence="3">
    <location>
        <begin position="129"/>
        <end position="154"/>
    </location>
</feature>
<proteinExistence type="inferred from homology"/>
<organism evidence="5 6">
    <name type="scientific">Immersiella caudata</name>
    <dbReference type="NCBI Taxonomy" id="314043"/>
    <lineage>
        <taxon>Eukaryota</taxon>
        <taxon>Fungi</taxon>
        <taxon>Dikarya</taxon>
        <taxon>Ascomycota</taxon>
        <taxon>Pezizomycotina</taxon>
        <taxon>Sordariomycetes</taxon>
        <taxon>Sordariomycetidae</taxon>
        <taxon>Sordariales</taxon>
        <taxon>Lasiosphaeriaceae</taxon>
        <taxon>Immersiella</taxon>
    </lineage>
</organism>
<comment type="subcellular location">
    <subcellularLocation>
        <location evidence="1">Membrane</location>
        <topology evidence="1">Multi-pass membrane protein</topology>
    </subcellularLocation>
</comment>
<dbReference type="PANTHER" id="PTHR11360">
    <property type="entry name" value="MONOCARBOXYLATE TRANSPORTER"/>
    <property type="match status" value="1"/>
</dbReference>
<sequence>MRPREVPEMEVSVNSATGPPHGPANLAAFTPKDWRVVFGSSCAILTAFSIPNSAAVIQSYLSTHQLADARAFDIGWIFGLHLFLIFFLGPLCGYFFDKDGPRFLVLIGHASMALSYLLLIWCTEYYQSILAYSVLGGLGGALLNVCGFGSIALFINTTLRGRATGIAATFGGLGGIIFSSVLQHTLPNLGWSWSWGILCIVAALLGLPSCFSLNLPRDAGAQKKWPDRGKFFYLISLGLFFLEWGFSVPLTFIISYATAHEINSTAILPCFNGSSVLGRVLSGFIVDRCGAFKTTIIYVLICAVAVLALWLPAGGSEPMLLLFVLLFGVASGGILASTPVYLSRLCNEQEVGRYFSTALALGSFGALSSPPIAGLLLHARGWPAVILFSGLSYIIALVFFVVLWLETARYGLPGGDSNVQGLGALRLPSAGA</sequence>
<dbReference type="EMBL" id="JAULSU010000002">
    <property type="protein sequence ID" value="KAK0627054.1"/>
    <property type="molecule type" value="Genomic_DNA"/>
</dbReference>
<feature type="transmembrane region" description="Helical" evidence="3">
    <location>
        <begin position="266"/>
        <end position="286"/>
    </location>
</feature>
<feature type="transmembrane region" description="Helical" evidence="3">
    <location>
        <begin position="354"/>
        <end position="376"/>
    </location>
</feature>
<gene>
    <name evidence="5" type="ORF">B0T14DRAFT_449793</name>
</gene>
<feature type="transmembrane region" description="Helical" evidence="3">
    <location>
        <begin position="192"/>
        <end position="211"/>
    </location>
</feature>
<dbReference type="InterPro" id="IPR011701">
    <property type="entry name" value="MFS"/>
</dbReference>
<dbReference type="GO" id="GO:0016020">
    <property type="term" value="C:membrane"/>
    <property type="evidence" value="ECO:0007669"/>
    <property type="project" value="UniProtKB-SubCell"/>
</dbReference>
<dbReference type="SUPFAM" id="SSF103473">
    <property type="entry name" value="MFS general substrate transporter"/>
    <property type="match status" value="1"/>
</dbReference>
<evidence type="ECO:0000313" key="5">
    <source>
        <dbReference type="EMBL" id="KAK0627054.1"/>
    </source>
</evidence>
<dbReference type="Gene3D" id="1.20.1250.20">
    <property type="entry name" value="MFS general substrate transporter like domains"/>
    <property type="match status" value="2"/>
</dbReference>
<dbReference type="GO" id="GO:0022857">
    <property type="term" value="F:transmembrane transporter activity"/>
    <property type="evidence" value="ECO:0007669"/>
    <property type="project" value="InterPro"/>
</dbReference>
<dbReference type="PANTHER" id="PTHR11360:SF177">
    <property type="entry name" value="RIBOFLAVIN TRANSPORTER MCH5"/>
    <property type="match status" value="1"/>
</dbReference>
<keyword evidence="3" id="KW-0472">Membrane</keyword>
<keyword evidence="3" id="KW-0812">Transmembrane</keyword>
<evidence type="ECO:0000256" key="2">
    <source>
        <dbReference type="ARBA" id="ARBA00006727"/>
    </source>
</evidence>
<evidence type="ECO:0000256" key="1">
    <source>
        <dbReference type="ARBA" id="ARBA00004141"/>
    </source>
</evidence>
<comment type="caution">
    <text evidence="5">The sequence shown here is derived from an EMBL/GenBank/DDBJ whole genome shotgun (WGS) entry which is preliminary data.</text>
</comment>
<protein>
    <submittedName>
        <fullName evidence="5">Major facilitator superfamily domain-containing protein</fullName>
    </submittedName>
</protein>
<feature type="transmembrane region" description="Helical" evidence="3">
    <location>
        <begin position="382"/>
        <end position="405"/>
    </location>
</feature>
<dbReference type="AlphaFoldDB" id="A0AA39X4B7"/>
<evidence type="ECO:0000256" key="3">
    <source>
        <dbReference type="SAM" id="Phobius"/>
    </source>
</evidence>
<feature type="transmembrane region" description="Helical" evidence="3">
    <location>
        <begin position="74"/>
        <end position="96"/>
    </location>
</feature>
<feature type="transmembrane region" description="Helical" evidence="3">
    <location>
        <begin position="319"/>
        <end position="342"/>
    </location>
</feature>
<feature type="transmembrane region" description="Helical" evidence="3">
    <location>
        <begin position="295"/>
        <end position="313"/>
    </location>
</feature>
<name>A0AA39X4B7_9PEZI</name>
<feature type="transmembrane region" description="Helical" evidence="3">
    <location>
        <begin position="36"/>
        <end position="54"/>
    </location>
</feature>
<keyword evidence="3" id="KW-1133">Transmembrane helix</keyword>
<evidence type="ECO:0000313" key="6">
    <source>
        <dbReference type="Proteomes" id="UP001175000"/>
    </source>
</evidence>